<proteinExistence type="predicted"/>
<dbReference type="InterPro" id="IPR002110">
    <property type="entry name" value="Ankyrin_rpt"/>
</dbReference>
<organism evidence="4">
    <name type="scientific">Alexandrium catenella</name>
    <name type="common">Red tide dinoflagellate</name>
    <name type="synonym">Gonyaulax catenella</name>
    <dbReference type="NCBI Taxonomy" id="2925"/>
    <lineage>
        <taxon>Eukaryota</taxon>
        <taxon>Sar</taxon>
        <taxon>Alveolata</taxon>
        <taxon>Dinophyceae</taxon>
        <taxon>Gonyaulacales</taxon>
        <taxon>Pyrocystaceae</taxon>
        <taxon>Alexandrium</taxon>
    </lineage>
</organism>
<evidence type="ECO:0008006" key="5">
    <source>
        <dbReference type="Google" id="ProtNLM"/>
    </source>
</evidence>
<dbReference type="Pfam" id="PF13637">
    <property type="entry name" value="Ank_4"/>
    <property type="match status" value="1"/>
</dbReference>
<keyword evidence="1" id="KW-0677">Repeat</keyword>
<protein>
    <recommendedName>
        <fullName evidence="5">Ankyrin repeat domain-containing protein</fullName>
    </recommendedName>
</protein>
<dbReference type="AlphaFoldDB" id="A0A7S1RA30"/>
<dbReference type="SUPFAM" id="SSF48403">
    <property type="entry name" value="Ankyrin repeat"/>
    <property type="match status" value="1"/>
</dbReference>
<dbReference type="PANTHER" id="PTHR24171">
    <property type="entry name" value="ANKYRIN REPEAT DOMAIN-CONTAINING PROTEIN 39-RELATED"/>
    <property type="match status" value="1"/>
</dbReference>
<evidence type="ECO:0000256" key="3">
    <source>
        <dbReference type="SAM" id="MobiDB-lite"/>
    </source>
</evidence>
<dbReference type="InterPro" id="IPR036770">
    <property type="entry name" value="Ankyrin_rpt-contain_sf"/>
</dbReference>
<feature type="region of interest" description="Disordered" evidence="3">
    <location>
        <begin position="1"/>
        <end position="26"/>
    </location>
</feature>
<accession>A0A7S1RA30</accession>
<evidence type="ECO:0000256" key="2">
    <source>
        <dbReference type="ARBA" id="ARBA00023043"/>
    </source>
</evidence>
<dbReference type="EMBL" id="HBGE01062096">
    <property type="protein sequence ID" value="CAD9160410.1"/>
    <property type="molecule type" value="Transcribed_RNA"/>
</dbReference>
<evidence type="ECO:0000256" key="1">
    <source>
        <dbReference type="ARBA" id="ARBA00022737"/>
    </source>
</evidence>
<evidence type="ECO:0000313" key="4">
    <source>
        <dbReference type="EMBL" id="CAD9160410.1"/>
    </source>
</evidence>
<keyword evidence="2" id="KW-0040">ANK repeat</keyword>
<gene>
    <name evidence="4" type="ORF">ACAT0790_LOCUS37175</name>
</gene>
<dbReference type="Gene3D" id="1.25.40.20">
    <property type="entry name" value="Ankyrin repeat-containing domain"/>
    <property type="match status" value="2"/>
</dbReference>
<dbReference type="Pfam" id="PF12796">
    <property type="entry name" value="Ank_2"/>
    <property type="match status" value="1"/>
</dbReference>
<sequence length="243" mass="27784">MASSGQFAELYNQMPGPPSDYPPMEERPYPERFTNDIFRDSLPELEFRLEEACIRGDIQEIHDLINEGADKNAPLDKDLRTPLMIACSCGWFNLVKWLIEMEGVDMDGPISRCGFRAIDYAGKEQYRWPNEDMEIADYMKTLGSNYTWWGACYSGDLKRIDEYLQNGQDINEINPVLMNYNAIDCAVAGGNGKAAQFLVARGALIQIRNCHVPVWDEMLWSIGRGDAYMYKEWGIEEGGFFKI</sequence>
<name>A0A7S1RA30_ALECA</name>
<reference evidence="4" key="1">
    <citation type="submission" date="2021-01" db="EMBL/GenBank/DDBJ databases">
        <authorList>
            <person name="Corre E."/>
            <person name="Pelletier E."/>
            <person name="Niang G."/>
            <person name="Scheremetjew M."/>
            <person name="Finn R."/>
            <person name="Kale V."/>
            <person name="Holt S."/>
            <person name="Cochrane G."/>
            <person name="Meng A."/>
            <person name="Brown T."/>
            <person name="Cohen L."/>
        </authorList>
    </citation>
    <scope>NUCLEOTIDE SEQUENCE</scope>
    <source>
        <strain evidence="4">OF101</strain>
    </source>
</reference>